<gene>
    <name evidence="9" type="ORF">TRSC58_03518</name>
</gene>
<comment type="caution">
    <text evidence="9">The sequence shown here is derived from an EMBL/GenBank/DDBJ whole genome shotgun (WGS) entry which is preliminary data.</text>
</comment>
<feature type="domain" description="Protein kinase" evidence="8">
    <location>
        <begin position="648"/>
        <end position="1118"/>
    </location>
</feature>
<dbReference type="PANTHER" id="PTHR48016:SF32">
    <property type="entry name" value="MITOGEN-ACTIVATED PROTEIN KINASE KINASE KINASE 4"/>
    <property type="match status" value="1"/>
</dbReference>
<accession>A0A061J1F5</accession>
<feature type="region of interest" description="Disordered" evidence="7">
    <location>
        <begin position="466"/>
        <end position="497"/>
    </location>
</feature>
<feature type="compositionally biased region" description="Basic and acidic residues" evidence="7">
    <location>
        <begin position="472"/>
        <end position="482"/>
    </location>
</feature>
<keyword evidence="10" id="KW-1185">Reference proteome</keyword>
<dbReference type="PANTHER" id="PTHR48016">
    <property type="entry name" value="MAP KINASE KINASE KINASE SSK2-RELATED-RELATED"/>
    <property type="match status" value="1"/>
</dbReference>
<dbReference type="InterPro" id="IPR050538">
    <property type="entry name" value="MAP_kinase_kinase_kinase"/>
</dbReference>
<dbReference type="GO" id="GO:0005524">
    <property type="term" value="F:ATP binding"/>
    <property type="evidence" value="ECO:0007669"/>
    <property type="project" value="UniProtKB-KW"/>
</dbReference>
<keyword evidence="4" id="KW-0547">Nucleotide-binding</keyword>
<dbReference type="InterPro" id="IPR001245">
    <property type="entry name" value="Ser-Thr/Tyr_kinase_cat_dom"/>
</dbReference>
<dbReference type="AlphaFoldDB" id="A0A061J1F5"/>
<evidence type="ECO:0000256" key="1">
    <source>
        <dbReference type="ARBA" id="ARBA00006529"/>
    </source>
</evidence>
<keyword evidence="2" id="KW-0723">Serine/threonine-protein kinase</keyword>
<protein>
    <submittedName>
        <fullName evidence="9">Protein kinase</fullName>
    </submittedName>
</protein>
<dbReference type="Proteomes" id="UP000031737">
    <property type="component" value="Unassembled WGS sequence"/>
</dbReference>
<dbReference type="InterPro" id="IPR008271">
    <property type="entry name" value="Ser/Thr_kinase_AS"/>
</dbReference>
<dbReference type="EMBL" id="AUPL01003518">
    <property type="protein sequence ID" value="ESL08774.1"/>
    <property type="molecule type" value="Genomic_DNA"/>
</dbReference>
<keyword evidence="3" id="KW-0808">Transferase</keyword>
<evidence type="ECO:0000313" key="9">
    <source>
        <dbReference type="EMBL" id="ESL08774.1"/>
    </source>
</evidence>
<name>A0A061J1F5_TRYRA</name>
<keyword evidence="6" id="KW-0067">ATP-binding</keyword>
<dbReference type="GO" id="GO:0004674">
    <property type="term" value="F:protein serine/threonine kinase activity"/>
    <property type="evidence" value="ECO:0007669"/>
    <property type="project" value="UniProtKB-KW"/>
</dbReference>
<dbReference type="SUPFAM" id="SSF56112">
    <property type="entry name" value="Protein kinase-like (PK-like)"/>
    <property type="match status" value="1"/>
</dbReference>
<dbReference type="InterPro" id="IPR000719">
    <property type="entry name" value="Prot_kinase_dom"/>
</dbReference>
<evidence type="ECO:0000256" key="4">
    <source>
        <dbReference type="ARBA" id="ARBA00022741"/>
    </source>
</evidence>
<reference evidence="9 10" key="1">
    <citation type="submission" date="2013-07" db="EMBL/GenBank/DDBJ databases">
        <authorList>
            <person name="Stoco P.H."/>
            <person name="Wagner G."/>
            <person name="Gerber A."/>
            <person name="Zaha A."/>
            <person name="Thompson C."/>
            <person name="Bartholomeu D.C."/>
            <person name="Luckemeyer D.D."/>
            <person name="Bahia D."/>
            <person name="Loreto E."/>
            <person name="Prestes E.B."/>
            <person name="Lima F.M."/>
            <person name="Rodrigues-Luiz G."/>
            <person name="Vallejo G.A."/>
            <person name="Filho J.F."/>
            <person name="Monteiro K.M."/>
            <person name="Tyler K.M."/>
            <person name="de Almeida L.G."/>
            <person name="Ortiz M.F."/>
            <person name="Siervo M.A."/>
            <person name="de Moraes M.H."/>
            <person name="Cunha O.L."/>
            <person name="Mendonca-Neto R."/>
            <person name="Silva R."/>
            <person name="Teixeira S.M."/>
            <person name="Murta S.M."/>
            <person name="Sincero T.C."/>
            <person name="Mendes T.A."/>
            <person name="Urmenyi T.P."/>
            <person name="Silva V.G."/>
            <person name="da Rocha W.D."/>
            <person name="Andersson B."/>
            <person name="Romanha A.J."/>
            <person name="Steindel M."/>
            <person name="de Vasconcelos A.T."/>
            <person name="Grisard E.C."/>
        </authorList>
    </citation>
    <scope>NUCLEOTIDE SEQUENCE [LARGE SCALE GENOMIC DNA]</scope>
    <source>
        <strain evidence="9 10">SC58</strain>
    </source>
</reference>
<organism evidence="9 10">
    <name type="scientific">Trypanosoma rangeli SC58</name>
    <dbReference type="NCBI Taxonomy" id="429131"/>
    <lineage>
        <taxon>Eukaryota</taxon>
        <taxon>Discoba</taxon>
        <taxon>Euglenozoa</taxon>
        <taxon>Kinetoplastea</taxon>
        <taxon>Metakinetoplastina</taxon>
        <taxon>Trypanosomatida</taxon>
        <taxon>Trypanosomatidae</taxon>
        <taxon>Trypanosoma</taxon>
        <taxon>Herpetosoma</taxon>
    </lineage>
</organism>
<dbReference type="Pfam" id="PF07714">
    <property type="entry name" value="PK_Tyr_Ser-Thr"/>
    <property type="match status" value="1"/>
</dbReference>
<dbReference type="Gene3D" id="1.10.510.10">
    <property type="entry name" value="Transferase(Phosphotransferase) domain 1"/>
    <property type="match status" value="2"/>
</dbReference>
<dbReference type="PROSITE" id="PS50011">
    <property type="entry name" value="PROTEIN_KINASE_DOM"/>
    <property type="match status" value="1"/>
</dbReference>
<dbReference type="OrthoDB" id="267678at2759"/>
<evidence type="ECO:0000259" key="8">
    <source>
        <dbReference type="PROSITE" id="PS50011"/>
    </source>
</evidence>
<sequence length="1121" mass="120572">MDNSEGRLPYRLYVGLTCAAIGRLSTDYPVVPLAFGVSVLAGALAVYVSAGSPRWKGAPTFFSHGRTREQSSCSKKKPHPVALAAVYTSTRTPWFTSRKEEVDVLLETVAEVDEALHGDEDQLSLVSPSRRDCQQTHHLPLHSASLTLPSSPRQCKHSAHCQHSCNTADEFCEATAPMQAPAVSGDSAEAVDTHPFYRTLSMCASNSSSADTPTAHFSSGASHATDAVPSDATGNSHLGKVDWNSAASLTLHGTFEAGRGGTVAETSNSAVTPSIGCVPGCASNTFLGCTERCKAGRSGYDWKRKFGETEVSGGKLQQTLSHLVGATAVARLQHANSSRAINLADGAQRQYLSGSVSVSLDGRTASTATDAPTVADSRVLEVEDEGAGEFVSAQNFFCASSEYAEGHDEECVITEALGSLARPVQLEAQLRSLETRLEQQMRGSVGRYEAKTSATCHDVGAAADLPAAGSYHDGEPEARRSTPDGTDAFSPLRGDTSSLLHQQRTQVFTDAVDRPPATTSHENDRRVDDVFVRPHGNGAASYSLSLTYHDAHGTLRTIDTHTLPPLKFPSRSAAATPSSTILTGSVASSRLTPLSLQDVRLDTSRRPPVSTGHRNSKVNVGRLVAPLPPLELAAGPHLQGVAGRRGEFRIGAFLGGGCCGKVYECLNTETGEVLAAKQLVFDAKEPKLQFKLKQLEVELEVLTLATRHGMPWIVGFHGAEKRGHSVLMYLEYCSRGSLLDYMLSSRAPSPLATPLAMSMASSPSLKGAAEQMDTPSSAAKTASHDEEQGRKKTNWGTSDGGSLLSSLPTQVSLNTAAASSPKKPAQPEILPLPIEEVQRFARQTVEALHFLHFHGYAHWDVKTGNILVTEERDARLADFGCSTRLRRSVANSEPCEPAGHKEGMLHESSKGYTGVAAGVAFREILEEAAAPPYPVVDDGTITGLRGTAVYMAPEMIRFERCRLGTAGDVWSLGCVVMELATGAAPWRHLAKDKLRVLFRVGSSREDLPLPPNVIQAAEKARCWLAHEDERLAVTGLGPCPTEEVELLKRRRLEIRKSRDEAEVDADAAHAHLAEVPGYAEHHRRMRLFVALESFLSLCLHIRPEDRPRCEELLLHPFLTIS</sequence>
<evidence type="ECO:0000256" key="5">
    <source>
        <dbReference type="ARBA" id="ARBA00022777"/>
    </source>
</evidence>
<feature type="region of interest" description="Disordered" evidence="7">
    <location>
        <begin position="214"/>
        <end position="233"/>
    </location>
</feature>
<evidence type="ECO:0000256" key="3">
    <source>
        <dbReference type="ARBA" id="ARBA00022679"/>
    </source>
</evidence>
<dbReference type="SMART" id="SM00220">
    <property type="entry name" value="S_TKc"/>
    <property type="match status" value="1"/>
</dbReference>
<evidence type="ECO:0000256" key="7">
    <source>
        <dbReference type="SAM" id="MobiDB-lite"/>
    </source>
</evidence>
<dbReference type="VEuPathDB" id="TriTrypDB:TRSC58_03518"/>
<evidence type="ECO:0000256" key="2">
    <source>
        <dbReference type="ARBA" id="ARBA00022527"/>
    </source>
</evidence>
<dbReference type="GO" id="GO:0035556">
    <property type="term" value="P:intracellular signal transduction"/>
    <property type="evidence" value="ECO:0007669"/>
    <property type="project" value="UniProtKB-ARBA"/>
</dbReference>
<dbReference type="Pfam" id="PF00069">
    <property type="entry name" value="Pkinase"/>
    <property type="match status" value="1"/>
</dbReference>
<proteinExistence type="inferred from homology"/>
<feature type="region of interest" description="Disordered" evidence="7">
    <location>
        <begin position="762"/>
        <end position="802"/>
    </location>
</feature>
<evidence type="ECO:0000313" key="10">
    <source>
        <dbReference type="Proteomes" id="UP000031737"/>
    </source>
</evidence>
<dbReference type="PROSITE" id="PS00108">
    <property type="entry name" value="PROTEIN_KINASE_ST"/>
    <property type="match status" value="1"/>
</dbReference>
<dbReference type="InterPro" id="IPR011009">
    <property type="entry name" value="Kinase-like_dom_sf"/>
</dbReference>
<comment type="similarity">
    <text evidence="1">Belongs to the protein kinase superfamily. STE Ser/Thr protein kinase family. MAP kinase kinase kinase subfamily.</text>
</comment>
<evidence type="ECO:0000256" key="6">
    <source>
        <dbReference type="ARBA" id="ARBA00022840"/>
    </source>
</evidence>
<keyword evidence="5 9" id="KW-0418">Kinase</keyword>